<name>A0A3R7NZ84_9TRYP</name>
<evidence type="ECO:0000256" key="1">
    <source>
        <dbReference type="SAM" id="Coils"/>
    </source>
</evidence>
<protein>
    <submittedName>
        <fullName evidence="3">Uncharacterized protein</fullName>
    </submittedName>
</protein>
<evidence type="ECO:0000313" key="4">
    <source>
        <dbReference type="Proteomes" id="UP000284403"/>
    </source>
</evidence>
<comment type="caution">
    <text evidence="3">The sequence shown here is derived from an EMBL/GenBank/DDBJ whole genome shotgun (WGS) entry which is preliminary data.</text>
</comment>
<dbReference type="AlphaFoldDB" id="A0A3R7NZ84"/>
<sequence>MRRPKSEDDTFADDLPPSVAVQYRILQKLLPGRPAACHQALSATDPPARRRATPHSAGGEGKRRRACTDPAQPPTVSSSSCCGGGRWGADAKAKALREIELGGPILDQLLGAHATHSRLEAAFEERWRDTWRTFAEFEARQRSLIEAMAGWFFEAFSPSLFNGMFRQLEDQAHRAAAAKSRVAALERKTEELWRYNKILEDRHGQSLRLQPLEDERDDALRENEEVHRALKASQGELRESRQTIAALRRQLREAETASKAPLRALTGEFEELKAQYRELVAAGGRAPPTTVAKAEERAVADAGEGRAPSVELLRGQVRELQHQLLLRDTAVGRLQQELAELRESARELGASQAEVQTLGPRLKAVTGPHPH</sequence>
<organism evidence="3 4">
    <name type="scientific">Trypanosoma conorhini</name>
    <dbReference type="NCBI Taxonomy" id="83891"/>
    <lineage>
        <taxon>Eukaryota</taxon>
        <taxon>Discoba</taxon>
        <taxon>Euglenozoa</taxon>
        <taxon>Kinetoplastea</taxon>
        <taxon>Metakinetoplastina</taxon>
        <taxon>Trypanosomatida</taxon>
        <taxon>Trypanosomatidae</taxon>
        <taxon>Trypanosoma</taxon>
    </lineage>
</organism>
<dbReference type="GeneID" id="40315194"/>
<dbReference type="Proteomes" id="UP000284403">
    <property type="component" value="Unassembled WGS sequence"/>
</dbReference>
<reference evidence="3 4" key="1">
    <citation type="journal article" date="2018" name="BMC Genomics">
        <title>Genomic comparison of Trypanosoma conorhini and Trypanosoma rangeli to Trypanosoma cruzi strains of high and low virulence.</title>
        <authorList>
            <person name="Bradwell K.R."/>
            <person name="Koparde V.N."/>
            <person name="Matveyev A.V."/>
            <person name="Serrano M.G."/>
            <person name="Alves J.M."/>
            <person name="Parikh H."/>
            <person name="Huang B."/>
            <person name="Lee V."/>
            <person name="Espinosa-Alvarez O."/>
            <person name="Ortiz P.A."/>
            <person name="Costa-Martins A.G."/>
            <person name="Teixeira M.M."/>
            <person name="Buck G.A."/>
        </authorList>
    </citation>
    <scope>NUCLEOTIDE SEQUENCE [LARGE SCALE GENOMIC DNA]</scope>
    <source>
        <strain evidence="3 4">025E</strain>
    </source>
</reference>
<evidence type="ECO:0000313" key="3">
    <source>
        <dbReference type="EMBL" id="RNF26183.1"/>
    </source>
</evidence>
<dbReference type="OrthoDB" id="247774at2759"/>
<gene>
    <name evidence="3" type="ORF">Tco025E_01583</name>
</gene>
<feature type="region of interest" description="Disordered" evidence="2">
    <location>
        <begin position="351"/>
        <end position="371"/>
    </location>
</feature>
<feature type="region of interest" description="Disordered" evidence="2">
    <location>
        <begin position="37"/>
        <end position="83"/>
    </location>
</feature>
<keyword evidence="4" id="KW-1185">Reference proteome</keyword>
<feature type="coiled-coil region" evidence="1">
    <location>
        <begin position="230"/>
        <end position="282"/>
    </location>
</feature>
<dbReference type="EMBL" id="MKKU01000054">
    <property type="protein sequence ID" value="RNF26183.1"/>
    <property type="molecule type" value="Genomic_DNA"/>
</dbReference>
<evidence type="ECO:0000256" key="2">
    <source>
        <dbReference type="SAM" id="MobiDB-lite"/>
    </source>
</evidence>
<proteinExistence type="predicted"/>
<keyword evidence="1" id="KW-0175">Coiled coil</keyword>
<dbReference type="RefSeq" id="XP_029231389.1">
    <property type="nucleotide sequence ID" value="XM_029368521.1"/>
</dbReference>
<accession>A0A3R7NZ84</accession>